<dbReference type="CDD" id="cd00082">
    <property type="entry name" value="HisKA"/>
    <property type="match status" value="1"/>
</dbReference>
<feature type="transmembrane region" description="Helical" evidence="14">
    <location>
        <begin position="15"/>
        <end position="37"/>
    </location>
</feature>
<keyword evidence="11 14" id="KW-0472">Membrane</keyword>
<protein>
    <recommendedName>
        <fullName evidence="13">Heme sensor protein HssS</fullName>
        <ecNumber evidence="3">2.7.13.3</ecNumber>
    </recommendedName>
</protein>
<evidence type="ECO:0000256" key="4">
    <source>
        <dbReference type="ARBA" id="ARBA00022553"/>
    </source>
</evidence>
<dbReference type="SUPFAM" id="SSF55874">
    <property type="entry name" value="ATPase domain of HSP90 chaperone/DNA topoisomerase II/histidine kinase"/>
    <property type="match status" value="1"/>
</dbReference>
<dbReference type="SUPFAM" id="SSF158472">
    <property type="entry name" value="HAMP domain-like"/>
    <property type="match status" value="1"/>
</dbReference>
<evidence type="ECO:0000256" key="6">
    <source>
        <dbReference type="ARBA" id="ARBA00022692"/>
    </source>
</evidence>
<keyword evidence="8 14" id="KW-1133">Transmembrane helix</keyword>
<comment type="caution">
    <text evidence="17">The sequence shown here is derived from an EMBL/GenBank/DDBJ whole genome shotgun (WGS) entry which is preliminary data.</text>
</comment>
<comment type="subcellular location">
    <subcellularLocation>
        <location evidence="2">Membrane</location>
        <topology evidence="2">Multi-pass membrane protein</topology>
    </subcellularLocation>
</comment>
<keyword evidence="7 17" id="KW-0418">Kinase</keyword>
<evidence type="ECO:0000313" key="17">
    <source>
        <dbReference type="EMBL" id="HIZ38664.1"/>
    </source>
</evidence>
<dbReference type="CDD" id="cd00075">
    <property type="entry name" value="HATPase"/>
    <property type="match status" value="1"/>
</dbReference>
<evidence type="ECO:0000256" key="11">
    <source>
        <dbReference type="ARBA" id="ARBA00023136"/>
    </source>
</evidence>
<dbReference type="InterPro" id="IPR003660">
    <property type="entry name" value="HAMP_dom"/>
</dbReference>
<dbReference type="InterPro" id="IPR003661">
    <property type="entry name" value="HisK_dim/P_dom"/>
</dbReference>
<dbReference type="PRINTS" id="PR00344">
    <property type="entry name" value="BCTRLSENSOR"/>
</dbReference>
<evidence type="ECO:0000313" key="18">
    <source>
        <dbReference type="Proteomes" id="UP000824049"/>
    </source>
</evidence>
<comment type="function">
    <text evidence="12">Member of the two-component regulatory system HssS/HssR involved in intracellular heme homeostasis and tempering of staphylococcal virulence. HssS functions as a heme sensor histidine kinase which is autophosphorylated at a histidine residue and transfers its phosphate group to an aspartate residue of HssR. HssR/HssS activates the expression of hrtAB, an efflux pump, in response to extracellular heme, hemin, hemoglobin or blood.</text>
</comment>
<dbReference type="SMART" id="SM00304">
    <property type="entry name" value="HAMP"/>
    <property type="match status" value="1"/>
</dbReference>
<evidence type="ECO:0000256" key="13">
    <source>
        <dbReference type="ARBA" id="ARBA00040841"/>
    </source>
</evidence>
<dbReference type="SMART" id="SM00387">
    <property type="entry name" value="HATPase_c"/>
    <property type="match status" value="1"/>
</dbReference>
<accession>A0A9D2J7M6</accession>
<dbReference type="Pfam" id="PF00672">
    <property type="entry name" value="HAMP"/>
    <property type="match status" value="1"/>
</dbReference>
<dbReference type="EMBL" id="DXBR01000022">
    <property type="protein sequence ID" value="HIZ38664.1"/>
    <property type="molecule type" value="Genomic_DNA"/>
</dbReference>
<dbReference type="InterPro" id="IPR050398">
    <property type="entry name" value="HssS/ArlS-like"/>
</dbReference>
<dbReference type="CDD" id="cd06225">
    <property type="entry name" value="HAMP"/>
    <property type="match status" value="1"/>
</dbReference>
<keyword evidence="5" id="KW-0808">Transferase</keyword>
<dbReference type="InterPro" id="IPR036097">
    <property type="entry name" value="HisK_dim/P_sf"/>
</dbReference>
<dbReference type="SMART" id="SM00388">
    <property type="entry name" value="HisKA"/>
    <property type="match status" value="1"/>
</dbReference>
<feature type="domain" description="Histidine kinase" evidence="15">
    <location>
        <begin position="136"/>
        <end position="345"/>
    </location>
</feature>
<evidence type="ECO:0000259" key="15">
    <source>
        <dbReference type="PROSITE" id="PS50109"/>
    </source>
</evidence>
<dbReference type="InterPro" id="IPR005467">
    <property type="entry name" value="His_kinase_dom"/>
</dbReference>
<sequence length="345" mass="39397">MMKWNKEIWNIRKRFTLTFFVIILPFFFLIPGVLYFLARNGISVGTVTVPITVTFVLIGLLCFLLGYVISFFLMRNVFHPLEEMSRASRQIARGDYSAQIDYQGSIDEIQTTIDNFNFMARELNSVEIMRNDFIANVSHEFKTPLSSIAGYVTLLQDPDLSESERNEYIQMAFFNIEKLNDLTSNILQLSRLENQNALREPVRYRLDEQIREAIVLLEPKWSKKNITLDVDLMELSYTGQSALLFQVWTNLIGNAVKFSNPGSSVAITLRQYHNDITVTVSDRGIGMTEETKKHIFEKFYQGDSSRKEQGNGLGLAICRIILDLCGGDIHVSSEPGKGSVFTVRL</sequence>
<gene>
    <name evidence="17" type="ORF">H9968_01885</name>
</gene>
<dbReference type="GO" id="GO:0005886">
    <property type="term" value="C:plasma membrane"/>
    <property type="evidence" value="ECO:0007669"/>
    <property type="project" value="TreeGrafter"/>
</dbReference>
<keyword evidence="6 14" id="KW-0812">Transmembrane</keyword>
<keyword evidence="10" id="KW-0843">Virulence</keyword>
<dbReference type="Gene3D" id="3.30.565.10">
    <property type="entry name" value="Histidine kinase-like ATPase, C-terminal domain"/>
    <property type="match status" value="1"/>
</dbReference>
<dbReference type="PANTHER" id="PTHR45528">
    <property type="entry name" value="SENSOR HISTIDINE KINASE CPXA"/>
    <property type="match status" value="1"/>
</dbReference>
<dbReference type="InterPro" id="IPR004358">
    <property type="entry name" value="Sig_transdc_His_kin-like_C"/>
</dbReference>
<dbReference type="FunFam" id="3.30.565.10:FF:000006">
    <property type="entry name" value="Sensor histidine kinase WalK"/>
    <property type="match status" value="1"/>
</dbReference>
<evidence type="ECO:0000256" key="2">
    <source>
        <dbReference type="ARBA" id="ARBA00004141"/>
    </source>
</evidence>
<dbReference type="InterPro" id="IPR036890">
    <property type="entry name" value="HATPase_C_sf"/>
</dbReference>
<feature type="non-terminal residue" evidence="17">
    <location>
        <position position="345"/>
    </location>
</feature>
<organism evidence="17 18">
    <name type="scientific">Candidatus Anaerobutyricum stercoris</name>
    <dbReference type="NCBI Taxonomy" id="2838457"/>
    <lineage>
        <taxon>Bacteria</taxon>
        <taxon>Bacillati</taxon>
        <taxon>Bacillota</taxon>
        <taxon>Clostridia</taxon>
        <taxon>Lachnospirales</taxon>
        <taxon>Lachnospiraceae</taxon>
        <taxon>Anaerobutyricum</taxon>
    </lineage>
</organism>
<evidence type="ECO:0000256" key="8">
    <source>
        <dbReference type="ARBA" id="ARBA00022989"/>
    </source>
</evidence>
<dbReference type="EC" id="2.7.13.3" evidence="3"/>
<reference evidence="17" key="1">
    <citation type="journal article" date="2021" name="PeerJ">
        <title>Extensive microbial diversity within the chicken gut microbiome revealed by metagenomics and culture.</title>
        <authorList>
            <person name="Gilroy R."/>
            <person name="Ravi A."/>
            <person name="Getino M."/>
            <person name="Pursley I."/>
            <person name="Horton D.L."/>
            <person name="Alikhan N.F."/>
            <person name="Baker D."/>
            <person name="Gharbi K."/>
            <person name="Hall N."/>
            <person name="Watson M."/>
            <person name="Adriaenssens E.M."/>
            <person name="Foster-Nyarko E."/>
            <person name="Jarju S."/>
            <person name="Secka A."/>
            <person name="Antonio M."/>
            <person name="Oren A."/>
            <person name="Chaudhuri R.R."/>
            <person name="La Ragione R."/>
            <person name="Hildebrand F."/>
            <person name="Pallen M.J."/>
        </authorList>
    </citation>
    <scope>NUCLEOTIDE SEQUENCE</scope>
    <source>
        <strain evidence="17">CHK179-28034</strain>
    </source>
</reference>
<evidence type="ECO:0000256" key="10">
    <source>
        <dbReference type="ARBA" id="ARBA00023026"/>
    </source>
</evidence>
<evidence type="ECO:0000256" key="14">
    <source>
        <dbReference type="SAM" id="Phobius"/>
    </source>
</evidence>
<dbReference type="Proteomes" id="UP000824049">
    <property type="component" value="Unassembled WGS sequence"/>
</dbReference>
<evidence type="ECO:0000256" key="7">
    <source>
        <dbReference type="ARBA" id="ARBA00022777"/>
    </source>
</evidence>
<evidence type="ECO:0000256" key="1">
    <source>
        <dbReference type="ARBA" id="ARBA00000085"/>
    </source>
</evidence>
<dbReference type="PROSITE" id="PS50109">
    <property type="entry name" value="HIS_KIN"/>
    <property type="match status" value="1"/>
</dbReference>
<evidence type="ECO:0000256" key="12">
    <source>
        <dbReference type="ARBA" id="ARBA00037219"/>
    </source>
</evidence>
<comment type="catalytic activity">
    <reaction evidence="1">
        <text>ATP + protein L-histidine = ADP + protein N-phospho-L-histidine.</text>
        <dbReference type="EC" id="2.7.13.3"/>
    </reaction>
</comment>
<dbReference type="Pfam" id="PF00512">
    <property type="entry name" value="HisKA"/>
    <property type="match status" value="1"/>
</dbReference>
<feature type="transmembrane region" description="Helical" evidence="14">
    <location>
        <begin position="49"/>
        <end position="74"/>
    </location>
</feature>
<proteinExistence type="predicted"/>
<reference evidence="17" key="2">
    <citation type="submission" date="2021-04" db="EMBL/GenBank/DDBJ databases">
        <authorList>
            <person name="Gilroy R."/>
        </authorList>
    </citation>
    <scope>NUCLEOTIDE SEQUENCE</scope>
    <source>
        <strain evidence="17">CHK179-28034</strain>
    </source>
</reference>
<dbReference type="PROSITE" id="PS50885">
    <property type="entry name" value="HAMP"/>
    <property type="match status" value="1"/>
</dbReference>
<dbReference type="Gene3D" id="1.10.287.130">
    <property type="match status" value="1"/>
</dbReference>
<dbReference type="PANTHER" id="PTHR45528:SF11">
    <property type="entry name" value="HISTIDINE KINASE"/>
    <property type="match status" value="1"/>
</dbReference>
<dbReference type="SUPFAM" id="SSF47384">
    <property type="entry name" value="Homodimeric domain of signal transducing histidine kinase"/>
    <property type="match status" value="1"/>
</dbReference>
<evidence type="ECO:0000259" key="16">
    <source>
        <dbReference type="PROSITE" id="PS50885"/>
    </source>
</evidence>
<dbReference type="InterPro" id="IPR003594">
    <property type="entry name" value="HATPase_dom"/>
</dbReference>
<evidence type="ECO:0000256" key="9">
    <source>
        <dbReference type="ARBA" id="ARBA00023012"/>
    </source>
</evidence>
<dbReference type="AlphaFoldDB" id="A0A9D2J7M6"/>
<dbReference type="GO" id="GO:0000155">
    <property type="term" value="F:phosphorelay sensor kinase activity"/>
    <property type="evidence" value="ECO:0007669"/>
    <property type="project" value="InterPro"/>
</dbReference>
<keyword evidence="9" id="KW-0902">Two-component regulatory system</keyword>
<dbReference type="Pfam" id="PF02518">
    <property type="entry name" value="HATPase_c"/>
    <property type="match status" value="1"/>
</dbReference>
<name>A0A9D2J7M6_9FIRM</name>
<feature type="domain" description="HAMP" evidence="16">
    <location>
        <begin position="75"/>
        <end position="128"/>
    </location>
</feature>
<dbReference type="Gene3D" id="6.10.340.10">
    <property type="match status" value="1"/>
</dbReference>
<evidence type="ECO:0000256" key="3">
    <source>
        <dbReference type="ARBA" id="ARBA00012438"/>
    </source>
</evidence>
<keyword evidence="4" id="KW-0597">Phosphoprotein</keyword>
<evidence type="ECO:0000256" key="5">
    <source>
        <dbReference type="ARBA" id="ARBA00022679"/>
    </source>
</evidence>
<dbReference type="FunFam" id="1.10.287.130:FF:000001">
    <property type="entry name" value="Two-component sensor histidine kinase"/>
    <property type="match status" value="1"/>
</dbReference>